<accession>A0A7X0Y780</accession>
<protein>
    <submittedName>
        <fullName evidence="1">Uncharacterized protein</fullName>
    </submittedName>
</protein>
<proteinExistence type="predicted"/>
<dbReference type="EMBL" id="JAARWN010000024">
    <property type="protein sequence ID" value="MBC1937804.1"/>
    <property type="molecule type" value="Genomic_DNA"/>
</dbReference>
<sequence>MAYDFVTRTSYPTYFSEYFYELFRSPLSSKYNQLYLKKWQNIFLKAEKETKNQIVRLEKNKEDLNDYGQIFQKNIHFPNFTMTLNFHITPLISIVKDSQIPIQHLNINHVKNKVLPIEWSPTFDWKEYTKDSTPIFMTIFAFDDDYLLLLDGNHRLTAATKS</sequence>
<dbReference type="Proteomes" id="UP000535908">
    <property type="component" value="Unassembled WGS sequence"/>
</dbReference>
<feature type="non-terminal residue" evidence="1">
    <location>
        <position position="162"/>
    </location>
</feature>
<name>A0A7X0Y780_9LIST</name>
<evidence type="ECO:0000313" key="1">
    <source>
        <dbReference type="EMBL" id="MBC1937804.1"/>
    </source>
</evidence>
<organism evidence="1 2">
    <name type="scientific">Listeria grandensis</name>
    <dbReference type="NCBI Taxonomy" id="1494963"/>
    <lineage>
        <taxon>Bacteria</taxon>
        <taxon>Bacillati</taxon>
        <taxon>Bacillota</taxon>
        <taxon>Bacilli</taxon>
        <taxon>Bacillales</taxon>
        <taxon>Listeriaceae</taxon>
        <taxon>Listeria</taxon>
    </lineage>
</organism>
<evidence type="ECO:0000313" key="2">
    <source>
        <dbReference type="Proteomes" id="UP000535908"/>
    </source>
</evidence>
<dbReference type="AlphaFoldDB" id="A0A7X0Y780"/>
<reference evidence="1 2" key="1">
    <citation type="submission" date="2020-03" db="EMBL/GenBank/DDBJ databases">
        <title>Soil Listeria distribution.</title>
        <authorList>
            <person name="Liao J."/>
            <person name="Wiedmann M."/>
        </authorList>
    </citation>
    <scope>NUCLEOTIDE SEQUENCE [LARGE SCALE GENOMIC DNA]</scope>
    <source>
        <strain evidence="1 2">FSL L7-0741</strain>
    </source>
</reference>
<gene>
    <name evidence="1" type="ORF">HCA69_15650</name>
</gene>
<comment type="caution">
    <text evidence="1">The sequence shown here is derived from an EMBL/GenBank/DDBJ whole genome shotgun (WGS) entry which is preliminary data.</text>
</comment>